<accession>A0ABV8J318</accession>
<proteinExistence type="predicted"/>
<evidence type="ECO:0008006" key="3">
    <source>
        <dbReference type="Google" id="ProtNLM"/>
    </source>
</evidence>
<evidence type="ECO:0000313" key="1">
    <source>
        <dbReference type="EMBL" id="MFC4070877.1"/>
    </source>
</evidence>
<organism evidence="1 2">
    <name type="scientific">Actinoplanes subglobosus</name>
    <dbReference type="NCBI Taxonomy" id="1547892"/>
    <lineage>
        <taxon>Bacteria</taxon>
        <taxon>Bacillati</taxon>
        <taxon>Actinomycetota</taxon>
        <taxon>Actinomycetes</taxon>
        <taxon>Micromonosporales</taxon>
        <taxon>Micromonosporaceae</taxon>
        <taxon>Actinoplanes</taxon>
    </lineage>
</organism>
<comment type="caution">
    <text evidence="1">The sequence shown here is derived from an EMBL/GenBank/DDBJ whole genome shotgun (WGS) entry which is preliminary data.</text>
</comment>
<evidence type="ECO:0000313" key="2">
    <source>
        <dbReference type="Proteomes" id="UP001595867"/>
    </source>
</evidence>
<dbReference type="Proteomes" id="UP001595867">
    <property type="component" value="Unassembled WGS sequence"/>
</dbReference>
<dbReference type="EMBL" id="JBHSBL010000026">
    <property type="protein sequence ID" value="MFC4070877.1"/>
    <property type="molecule type" value="Genomic_DNA"/>
</dbReference>
<name>A0ABV8J318_9ACTN</name>
<dbReference type="RefSeq" id="WP_378071753.1">
    <property type="nucleotide sequence ID" value="NZ_JBHSBL010000026.1"/>
</dbReference>
<protein>
    <recommendedName>
        <fullName evidence="3">Type II secretion system protein</fullName>
    </recommendedName>
</protein>
<gene>
    <name evidence="1" type="ORF">ACFO0C_38620</name>
</gene>
<reference evidence="2" key="1">
    <citation type="journal article" date="2019" name="Int. J. Syst. Evol. Microbiol.">
        <title>The Global Catalogue of Microorganisms (GCM) 10K type strain sequencing project: providing services to taxonomists for standard genome sequencing and annotation.</title>
        <authorList>
            <consortium name="The Broad Institute Genomics Platform"/>
            <consortium name="The Broad Institute Genome Sequencing Center for Infectious Disease"/>
            <person name="Wu L."/>
            <person name="Ma J."/>
        </authorList>
    </citation>
    <scope>NUCLEOTIDE SEQUENCE [LARGE SCALE GENOMIC DNA]</scope>
    <source>
        <strain evidence="2">TBRC 5832</strain>
    </source>
</reference>
<sequence>MRLIEIAMASAITMSIGGVSYVALNPSKLQSRTQAVADQATCRTVDTAIVGYLMNNGAAPTSIRQLTGYVRGDISKYRIVDGVAAGPGCAQT</sequence>
<keyword evidence="2" id="KW-1185">Reference proteome</keyword>